<dbReference type="InterPro" id="IPR012373">
    <property type="entry name" value="Ferrdict_sens_TM"/>
</dbReference>
<sequence length="341" mass="38378">MDLSKYSTTDFLLNDSFLQYCLQLNEEDIVFWEHYINNHPQQAKTIAEAKELCLLMAIKPSQTQKTAAWHRVEHGIDQLSTKRTKVVYWRWAAAAACLLVLLASSVYFFQANTAQTTASVLQSAKFKVFAQAPADQRIETTLPDGTKAILNPNTIVRINEGYNQQCRLVQMDGEAYFSVYQDAAQPFIVKTGNVATEVLGTAFKIKYQDDDSLTVMLASGKVKVNMMNEVSETLSSTLLTPGEKASVAKHSNTIVKSNIDIQYIQNWVSRKVIFDKADLATIIQTIEENYGVQVNVVNKPKDTVMFTGTFYNEQVDVVLDAISFTNNFKFDHKGHAVIIRF</sequence>
<dbReference type="InterPro" id="IPR006860">
    <property type="entry name" value="FecR"/>
</dbReference>
<keyword evidence="1" id="KW-1133">Transmembrane helix</keyword>
<dbReference type="PIRSF" id="PIRSF018266">
    <property type="entry name" value="FecR"/>
    <property type="match status" value="1"/>
</dbReference>
<evidence type="ECO:0000259" key="3">
    <source>
        <dbReference type="Pfam" id="PF16344"/>
    </source>
</evidence>
<gene>
    <name evidence="4" type="ORF">LX64_00518</name>
</gene>
<reference evidence="4 5" key="1">
    <citation type="submission" date="2018-06" db="EMBL/GenBank/DDBJ databases">
        <title>Genomic Encyclopedia of Archaeal and Bacterial Type Strains, Phase II (KMG-II): from individual species to whole genera.</title>
        <authorList>
            <person name="Goeker M."/>
        </authorList>
    </citation>
    <scope>NUCLEOTIDE SEQUENCE [LARGE SCALE GENOMIC DNA]</scope>
    <source>
        <strain evidence="4 5">DSM 23857</strain>
    </source>
</reference>
<protein>
    <submittedName>
        <fullName evidence="4">FecR family protein</fullName>
    </submittedName>
</protein>
<keyword evidence="1" id="KW-0812">Transmembrane</keyword>
<dbReference type="RefSeq" id="WP_111596030.1">
    <property type="nucleotide sequence ID" value="NZ_QLLL01000001.1"/>
</dbReference>
<dbReference type="Gene3D" id="2.60.120.1440">
    <property type="match status" value="1"/>
</dbReference>
<dbReference type="PANTHER" id="PTHR30273:SF2">
    <property type="entry name" value="PROTEIN FECR"/>
    <property type="match status" value="1"/>
</dbReference>
<keyword evidence="5" id="KW-1185">Reference proteome</keyword>
<dbReference type="PANTHER" id="PTHR30273">
    <property type="entry name" value="PERIPLASMIC SIGNAL SENSOR AND SIGMA FACTOR ACTIVATOR FECR-RELATED"/>
    <property type="match status" value="1"/>
</dbReference>
<dbReference type="Proteomes" id="UP000249547">
    <property type="component" value="Unassembled WGS sequence"/>
</dbReference>
<feature type="domain" description="Protein FecR C-terminal" evidence="3">
    <location>
        <begin position="272"/>
        <end position="339"/>
    </location>
</feature>
<feature type="domain" description="FecR protein" evidence="2">
    <location>
        <begin position="133"/>
        <end position="223"/>
    </location>
</feature>
<feature type="transmembrane region" description="Helical" evidence="1">
    <location>
        <begin position="88"/>
        <end position="109"/>
    </location>
</feature>
<evidence type="ECO:0000313" key="4">
    <source>
        <dbReference type="EMBL" id="RAJ10911.1"/>
    </source>
</evidence>
<dbReference type="InterPro" id="IPR032508">
    <property type="entry name" value="FecR_C"/>
</dbReference>
<dbReference type="Pfam" id="PF04773">
    <property type="entry name" value="FecR"/>
    <property type="match status" value="1"/>
</dbReference>
<evidence type="ECO:0000256" key="1">
    <source>
        <dbReference type="SAM" id="Phobius"/>
    </source>
</evidence>
<accession>A0A327R2Q6</accession>
<evidence type="ECO:0000259" key="2">
    <source>
        <dbReference type="Pfam" id="PF04773"/>
    </source>
</evidence>
<keyword evidence="1" id="KW-0472">Membrane</keyword>
<name>A0A327R2Q6_9BACT</name>
<evidence type="ECO:0000313" key="5">
    <source>
        <dbReference type="Proteomes" id="UP000249547"/>
    </source>
</evidence>
<dbReference type="Pfam" id="PF16344">
    <property type="entry name" value="FecR_C"/>
    <property type="match status" value="1"/>
</dbReference>
<organism evidence="4 5">
    <name type="scientific">Chitinophaga skermanii</name>
    <dbReference type="NCBI Taxonomy" id="331697"/>
    <lineage>
        <taxon>Bacteria</taxon>
        <taxon>Pseudomonadati</taxon>
        <taxon>Bacteroidota</taxon>
        <taxon>Chitinophagia</taxon>
        <taxon>Chitinophagales</taxon>
        <taxon>Chitinophagaceae</taxon>
        <taxon>Chitinophaga</taxon>
    </lineage>
</organism>
<dbReference type="Gene3D" id="3.55.50.30">
    <property type="match status" value="1"/>
</dbReference>
<dbReference type="EMBL" id="QLLL01000001">
    <property type="protein sequence ID" value="RAJ10911.1"/>
    <property type="molecule type" value="Genomic_DNA"/>
</dbReference>
<proteinExistence type="predicted"/>
<dbReference type="GO" id="GO:0016989">
    <property type="term" value="F:sigma factor antagonist activity"/>
    <property type="evidence" value="ECO:0007669"/>
    <property type="project" value="TreeGrafter"/>
</dbReference>
<comment type="caution">
    <text evidence="4">The sequence shown here is derived from an EMBL/GenBank/DDBJ whole genome shotgun (WGS) entry which is preliminary data.</text>
</comment>
<dbReference type="OrthoDB" id="1523735at2"/>
<dbReference type="AlphaFoldDB" id="A0A327R2Q6"/>